<organism evidence="7 8">
    <name type="scientific">Acrobeloides nanus</name>
    <dbReference type="NCBI Taxonomy" id="290746"/>
    <lineage>
        <taxon>Eukaryota</taxon>
        <taxon>Metazoa</taxon>
        <taxon>Ecdysozoa</taxon>
        <taxon>Nematoda</taxon>
        <taxon>Chromadorea</taxon>
        <taxon>Rhabditida</taxon>
        <taxon>Tylenchina</taxon>
        <taxon>Cephalobomorpha</taxon>
        <taxon>Cephaloboidea</taxon>
        <taxon>Cephalobidae</taxon>
        <taxon>Acrobeloides</taxon>
    </lineage>
</organism>
<dbReference type="InterPro" id="IPR007110">
    <property type="entry name" value="Ig-like_dom"/>
</dbReference>
<dbReference type="InterPro" id="IPR017853">
    <property type="entry name" value="GH"/>
</dbReference>
<dbReference type="PANTHER" id="PTHR34142">
    <property type="entry name" value="ENDO-BETA-1,4-GLUCANASE A"/>
    <property type="match status" value="1"/>
</dbReference>
<evidence type="ECO:0000313" key="8">
    <source>
        <dbReference type="WBParaSite" id="ACRNAN_scaffold1243.g11513.t1"/>
    </source>
</evidence>
<dbReference type="InterPro" id="IPR001547">
    <property type="entry name" value="Glyco_hydro_5"/>
</dbReference>
<dbReference type="GO" id="GO:0004553">
    <property type="term" value="F:hydrolase activity, hydrolyzing O-glycosyl compounds"/>
    <property type="evidence" value="ECO:0007669"/>
    <property type="project" value="InterPro"/>
</dbReference>
<protein>
    <submittedName>
        <fullName evidence="8">Cellulase</fullName>
    </submittedName>
</protein>
<dbReference type="GO" id="GO:0000272">
    <property type="term" value="P:polysaccharide catabolic process"/>
    <property type="evidence" value="ECO:0007669"/>
    <property type="project" value="InterPro"/>
</dbReference>
<dbReference type="InterPro" id="IPR016186">
    <property type="entry name" value="C-type_lectin-like/link_sf"/>
</dbReference>
<feature type="domain" description="Ig-like" evidence="6">
    <location>
        <begin position="273"/>
        <end position="368"/>
    </location>
</feature>
<dbReference type="Pfam" id="PF00150">
    <property type="entry name" value="Cellulase"/>
    <property type="match status" value="1"/>
</dbReference>
<dbReference type="PROSITE" id="PS50041">
    <property type="entry name" value="C_TYPE_LECTIN_2"/>
    <property type="match status" value="1"/>
</dbReference>
<evidence type="ECO:0000313" key="7">
    <source>
        <dbReference type="Proteomes" id="UP000887540"/>
    </source>
</evidence>
<dbReference type="PROSITE" id="PS50835">
    <property type="entry name" value="IG_LIKE"/>
    <property type="match status" value="1"/>
</dbReference>
<dbReference type="InterPro" id="IPR016187">
    <property type="entry name" value="CTDL_fold"/>
</dbReference>
<evidence type="ECO:0000259" key="6">
    <source>
        <dbReference type="PROSITE" id="PS50835"/>
    </source>
</evidence>
<dbReference type="PANTHER" id="PTHR34142:SF1">
    <property type="entry name" value="GLYCOSIDE HYDROLASE FAMILY 5 DOMAIN-CONTAINING PROTEIN"/>
    <property type="match status" value="1"/>
</dbReference>
<feature type="domain" description="C-type lectin" evidence="5">
    <location>
        <begin position="251"/>
        <end position="364"/>
    </location>
</feature>
<dbReference type="CDD" id="cd00037">
    <property type="entry name" value="CLECT"/>
    <property type="match status" value="1"/>
</dbReference>
<keyword evidence="7" id="KW-1185">Reference proteome</keyword>
<dbReference type="SUPFAM" id="SSF56436">
    <property type="entry name" value="C-type lectin-like"/>
    <property type="match status" value="1"/>
</dbReference>
<dbReference type="Proteomes" id="UP000887540">
    <property type="component" value="Unplaced"/>
</dbReference>
<evidence type="ECO:0000256" key="4">
    <source>
        <dbReference type="RuleBase" id="RU361153"/>
    </source>
</evidence>
<accession>A0A914CP22</accession>
<dbReference type="InterPro" id="IPR001304">
    <property type="entry name" value="C-type_lectin-like"/>
</dbReference>
<dbReference type="PROSITE" id="PS00659">
    <property type="entry name" value="GLYCOSYL_HYDROL_F5"/>
    <property type="match status" value="1"/>
</dbReference>
<keyword evidence="2 4" id="KW-0378">Hydrolase</keyword>
<dbReference type="Gene3D" id="3.10.100.10">
    <property type="entry name" value="Mannose-Binding Protein A, subunit A"/>
    <property type="match status" value="1"/>
</dbReference>
<name>A0A914CP22_9BILA</name>
<evidence type="ECO:0000256" key="2">
    <source>
        <dbReference type="ARBA" id="ARBA00022801"/>
    </source>
</evidence>
<reference evidence="8" key="1">
    <citation type="submission" date="2022-11" db="UniProtKB">
        <authorList>
            <consortium name="WormBaseParasite"/>
        </authorList>
    </citation>
    <scope>IDENTIFICATION</scope>
</reference>
<keyword evidence="3 4" id="KW-0326">Glycosidase</keyword>
<evidence type="ECO:0000256" key="3">
    <source>
        <dbReference type="ARBA" id="ARBA00023295"/>
    </source>
</evidence>
<evidence type="ECO:0000256" key="1">
    <source>
        <dbReference type="ARBA" id="ARBA00005641"/>
    </source>
</evidence>
<dbReference type="AlphaFoldDB" id="A0A914CP22"/>
<dbReference type="Pfam" id="PF00059">
    <property type="entry name" value="Lectin_C"/>
    <property type="match status" value="1"/>
</dbReference>
<proteinExistence type="inferred from homology"/>
<dbReference type="SUPFAM" id="SSF51445">
    <property type="entry name" value="(Trans)glycosidases"/>
    <property type="match status" value="1"/>
</dbReference>
<dbReference type="InterPro" id="IPR018087">
    <property type="entry name" value="Glyco_hydro_5_CS"/>
</dbReference>
<sequence>MFGQKVASAIEAAVETGIYVIVDWHDFDWHLEQAIPFFANISQLYGKYPHVLYETYNEPSWADSWANLTVYHTAIIKAIRANDPENVIIVGTPRASIDVDIAAAAPLNFSNIAYTLHFYTNIPNTTWGGNIMEKAQKAIDMNLPIFVTEYGVCSANGQGLVDYNVSQMFWDFLDTNKISYLAWTISDDKGCYYTLKYPTNASQVGDKDYWTESGAYINKKLWSTDQGVTCPSTCSCPSDNWYQSTVNPCNCYAFIQTPLNWNSANNACRQQNPKATLISIDSAFENNEILASGKNQTTCTQFFIGLERDMSNTWYWSNNDTSKYFNWRASYPNSNSNDKCSQLNTNDGTWTNIDCATTGCYICEIKNA</sequence>
<comment type="similarity">
    <text evidence="1 4">Belongs to the glycosyl hydrolase 5 (cellulase A) family.</text>
</comment>
<dbReference type="Gene3D" id="3.20.20.80">
    <property type="entry name" value="Glycosidases"/>
    <property type="match status" value="1"/>
</dbReference>
<evidence type="ECO:0000259" key="5">
    <source>
        <dbReference type="PROSITE" id="PS50041"/>
    </source>
</evidence>
<dbReference type="SMART" id="SM00034">
    <property type="entry name" value="CLECT"/>
    <property type="match status" value="1"/>
</dbReference>
<dbReference type="WBParaSite" id="ACRNAN_scaffold1243.g11513.t1">
    <property type="protein sequence ID" value="ACRNAN_scaffold1243.g11513.t1"/>
    <property type="gene ID" value="ACRNAN_scaffold1243.g11513"/>
</dbReference>